<evidence type="ECO:0000256" key="10">
    <source>
        <dbReference type="ARBA" id="ARBA00023303"/>
    </source>
</evidence>
<dbReference type="GO" id="GO:1990573">
    <property type="term" value="P:potassium ion import across plasma membrane"/>
    <property type="evidence" value="ECO:0007669"/>
    <property type="project" value="TreeGrafter"/>
</dbReference>
<dbReference type="PANTHER" id="PTHR11767">
    <property type="entry name" value="INWARD RECTIFIER POTASSIUM CHANNEL"/>
    <property type="match status" value="1"/>
</dbReference>
<dbReference type="InterPro" id="IPR013518">
    <property type="entry name" value="K_chnl_inward-rec_Kir_cyto"/>
</dbReference>
<dbReference type="GO" id="GO:0005886">
    <property type="term" value="C:plasma membrane"/>
    <property type="evidence" value="ECO:0007669"/>
    <property type="project" value="TreeGrafter"/>
</dbReference>
<comment type="caution">
    <text evidence="15">The sequence shown here is derived from an EMBL/GenBank/DDBJ whole genome shotgun (WGS) entry which is preliminary data.</text>
</comment>
<dbReference type="Pfam" id="PF01007">
    <property type="entry name" value="IRK"/>
    <property type="match status" value="1"/>
</dbReference>
<dbReference type="Gene3D" id="1.10.287.70">
    <property type="match status" value="1"/>
</dbReference>
<keyword evidence="3 11" id="KW-0633">Potassium transport</keyword>
<reference evidence="15" key="2">
    <citation type="journal article" date="2023" name="Microbiol Resour">
        <title>Decontamination and Annotation of the Draft Genome Sequence of the Oomycete Lagenidium giganteum ARSEF 373.</title>
        <authorList>
            <person name="Morgan W.R."/>
            <person name="Tartar A."/>
        </authorList>
    </citation>
    <scope>NUCLEOTIDE SEQUENCE</scope>
    <source>
        <strain evidence="15">ARSEF 373</strain>
    </source>
</reference>
<evidence type="ECO:0000313" key="16">
    <source>
        <dbReference type="Proteomes" id="UP001146120"/>
    </source>
</evidence>
<evidence type="ECO:0000256" key="12">
    <source>
        <dbReference type="SAM" id="Phobius"/>
    </source>
</evidence>
<evidence type="ECO:0000256" key="11">
    <source>
        <dbReference type="RuleBase" id="RU003822"/>
    </source>
</evidence>
<comment type="similarity">
    <text evidence="11">Belongs to the inward rectifier-type potassium channel (TC 1.A.2.1) family.</text>
</comment>
<reference evidence="15" key="1">
    <citation type="submission" date="2022-11" db="EMBL/GenBank/DDBJ databases">
        <authorList>
            <person name="Morgan W.R."/>
            <person name="Tartar A."/>
        </authorList>
    </citation>
    <scope>NUCLEOTIDE SEQUENCE</scope>
    <source>
        <strain evidence="15">ARSEF 373</strain>
    </source>
</reference>
<dbReference type="InterPro" id="IPR014756">
    <property type="entry name" value="Ig_E-set"/>
</dbReference>
<feature type="domain" description="Inward rectifier potassium channel C-terminal" evidence="14">
    <location>
        <begin position="184"/>
        <end position="273"/>
    </location>
</feature>
<keyword evidence="10 11" id="KW-0407">Ion channel</keyword>
<dbReference type="PANTHER" id="PTHR11767:SF103">
    <property type="entry name" value="POTASSIUM CHANNEL INWARDLY RECTIFYING TRANSMEMBRANE DOMAIN-CONTAINING PROTEIN"/>
    <property type="match status" value="1"/>
</dbReference>
<dbReference type="PRINTS" id="PR01320">
    <property type="entry name" value="KIRCHANNEL"/>
</dbReference>
<protein>
    <submittedName>
        <fullName evidence="15">Uncharacterized protein</fullName>
    </submittedName>
</protein>
<dbReference type="Proteomes" id="UP001146120">
    <property type="component" value="Unassembled WGS sequence"/>
</dbReference>
<dbReference type="InterPro" id="IPR016449">
    <property type="entry name" value="K_chnl_inward-rec_Kir"/>
</dbReference>
<evidence type="ECO:0000256" key="9">
    <source>
        <dbReference type="ARBA" id="ARBA00023136"/>
    </source>
</evidence>
<evidence type="ECO:0000313" key="15">
    <source>
        <dbReference type="EMBL" id="DBA04721.1"/>
    </source>
</evidence>
<keyword evidence="9 12" id="KW-0472">Membrane</keyword>
<dbReference type="Gene3D" id="2.60.40.1400">
    <property type="entry name" value="G protein-activated inward rectifier potassium channel 1"/>
    <property type="match status" value="1"/>
</dbReference>
<organism evidence="15 16">
    <name type="scientific">Lagenidium giganteum</name>
    <dbReference type="NCBI Taxonomy" id="4803"/>
    <lineage>
        <taxon>Eukaryota</taxon>
        <taxon>Sar</taxon>
        <taxon>Stramenopiles</taxon>
        <taxon>Oomycota</taxon>
        <taxon>Peronosporomycetes</taxon>
        <taxon>Pythiales</taxon>
        <taxon>Pythiaceae</taxon>
    </lineage>
</organism>
<evidence type="ECO:0000259" key="13">
    <source>
        <dbReference type="Pfam" id="PF01007"/>
    </source>
</evidence>
<keyword evidence="2 11" id="KW-0813">Transport</keyword>
<dbReference type="AlphaFoldDB" id="A0AAV2ZBB8"/>
<proteinExistence type="inferred from homology"/>
<evidence type="ECO:0000256" key="2">
    <source>
        <dbReference type="ARBA" id="ARBA00022448"/>
    </source>
</evidence>
<dbReference type="EMBL" id="DAKRPA010000005">
    <property type="protein sequence ID" value="DBA04721.1"/>
    <property type="molecule type" value="Genomic_DNA"/>
</dbReference>
<sequence>MEMTGVNQPLLNARSLQPTHGVADVEVNGPKPPRMRFVDRQGRFHQSLGRYNVKRIGGDWRKIYYDDFFHTVINTRTSRIITGIFVAYTFIIFFFAMAYLHVSETQVDCHVGVSTLMEAYVFSLETIMTIGYGAPTNDIFYGGCTSMATLLTLESFAGIFLDSICIGMFFARFARANKRANTVLFTNSAVIRKIRGEYYLMFQVCERRKHQLVEAHVRCYAMRHNVATNGVSENLYQCYQMRLQQPDDDCGAMMLLVLPQVVVHRIDPWSPLFPPECLPDGHHPNYCPAFPDPTQRMVDIENGNRDGGANPTKPFKTPTKAQIMNHLRRSELEVVVILEGIDSLTSNTMQARHSYTDEDIAWDFTFENCVSKTHEGVLVNFDKFHMLKPVPDNVQHCTSPAVY</sequence>
<evidence type="ECO:0000256" key="7">
    <source>
        <dbReference type="ARBA" id="ARBA00022989"/>
    </source>
</evidence>
<name>A0AAV2ZBB8_9STRA</name>
<feature type="domain" description="Inward rectifier potassium channel C-terminal" evidence="14">
    <location>
        <begin position="318"/>
        <end position="391"/>
    </location>
</feature>
<keyword evidence="16" id="KW-1185">Reference proteome</keyword>
<dbReference type="SUPFAM" id="SSF81324">
    <property type="entry name" value="Voltage-gated potassium channels"/>
    <property type="match status" value="1"/>
</dbReference>
<evidence type="ECO:0000256" key="8">
    <source>
        <dbReference type="ARBA" id="ARBA00023065"/>
    </source>
</evidence>
<keyword evidence="6 11" id="KW-0630">Potassium</keyword>
<keyword evidence="5 11" id="KW-0851">Voltage-gated channel</keyword>
<dbReference type="InterPro" id="IPR040445">
    <property type="entry name" value="Kir_TM"/>
</dbReference>
<comment type="subcellular location">
    <subcellularLocation>
        <location evidence="1 11">Membrane</location>
        <topology evidence="1 11">Multi-pass membrane protein</topology>
    </subcellularLocation>
</comment>
<evidence type="ECO:0000256" key="5">
    <source>
        <dbReference type="ARBA" id="ARBA00022882"/>
    </source>
</evidence>
<dbReference type="Pfam" id="PF17655">
    <property type="entry name" value="IRK_C"/>
    <property type="match status" value="2"/>
</dbReference>
<evidence type="ECO:0000256" key="3">
    <source>
        <dbReference type="ARBA" id="ARBA00022538"/>
    </source>
</evidence>
<dbReference type="GO" id="GO:0034702">
    <property type="term" value="C:monoatomic ion channel complex"/>
    <property type="evidence" value="ECO:0007669"/>
    <property type="project" value="UniProtKB-KW"/>
</dbReference>
<dbReference type="SUPFAM" id="SSF81296">
    <property type="entry name" value="E set domains"/>
    <property type="match status" value="1"/>
</dbReference>
<feature type="domain" description="Potassium channel inwardly rectifying transmembrane" evidence="13">
    <location>
        <begin position="61"/>
        <end position="176"/>
    </location>
</feature>
<accession>A0AAV2ZBB8</accession>
<evidence type="ECO:0000256" key="6">
    <source>
        <dbReference type="ARBA" id="ARBA00022958"/>
    </source>
</evidence>
<keyword evidence="8 11" id="KW-0406">Ion transport</keyword>
<dbReference type="GO" id="GO:0005242">
    <property type="term" value="F:inward rectifier potassium channel activity"/>
    <property type="evidence" value="ECO:0007669"/>
    <property type="project" value="InterPro"/>
</dbReference>
<gene>
    <name evidence="15" type="ORF">N0F65_004358</name>
</gene>
<evidence type="ECO:0000256" key="4">
    <source>
        <dbReference type="ARBA" id="ARBA00022692"/>
    </source>
</evidence>
<evidence type="ECO:0000256" key="1">
    <source>
        <dbReference type="ARBA" id="ARBA00004141"/>
    </source>
</evidence>
<feature type="transmembrane region" description="Helical" evidence="12">
    <location>
        <begin position="80"/>
        <end position="100"/>
    </location>
</feature>
<keyword evidence="4 11" id="KW-0812">Transmembrane</keyword>
<dbReference type="GO" id="GO:0034765">
    <property type="term" value="P:regulation of monoatomic ion transmembrane transport"/>
    <property type="evidence" value="ECO:0007669"/>
    <property type="project" value="TreeGrafter"/>
</dbReference>
<keyword evidence="7 12" id="KW-1133">Transmembrane helix</keyword>
<dbReference type="InterPro" id="IPR041647">
    <property type="entry name" value="IRK_C"/>
</dbReference>
<evidence type="ECO:0000259" key="14">
    <source>
        <dbReference type="Pfam" id="PF17655"/>
    </source>
</evidence>